<sequence length="341" mass="38615">MKGIHVSNLIMPLAAVLLTLGATGCKGTKALLPNVSGKAGEVMVVIDKDFWEGALGDEVRAVLTDEVPYLPQREPLFNLSNVPLTGFSDLFKVHRNILLTQVDPQLDSTGIFFHKDVWASPQSVVQLSAYTEDEAVALMDENAELIVAFFEQAERDRVIGNALLYEEHSLADTVSAIFGGSPHFPAGYKLRKATSDFVWIAYDREYVYQDVLIYKYPIGEEKDPFSADNIIRHRNATMQKNVPGMFENSYMTTSPVLEPLVQHVKYRGLDFMQTRGLWEVENDYMGGPFVSHSFYSRDGKDMIVTEAFVYAPRYDKRQYMLQVEALLYSWEWAVPEEKAQN</sequence>
<protein>
    <submittedName>
        <fullName evidence="1">DUF4837 family protein</fullName>
    </submittedName>
</protein>
<dbReference type="PROSITE" id="PS51257">
    <property type="entry name" value="PROKAR_LIPOPROTEIN"/>
    <property type="match status" value="1"/>
</dbReference>
<reference evidence="1" key="2">
    <citation type="journal article" date="2021" name="PeerJ">
        <title>Extensive microbial diversity within the chicken gut microbiome revealed by metagenomics and culture.</title>
        <authorList>
            <person name="Gilroy R."/>
            <person name="Ravi A."/>
            <person name="Getino M."/>
            <person name="Pursley I."/>
            <person name="Horton D.L."/>
            <person name="Alikhan N.F."/>
            <person name="Baker D."/>
            <person name="Gharbi K."/>
            <person name="Hall N."/>
            <person name="Watson M."/>
            <person name="Adriaenssens E.M."/>
            <person name="Foster-Nyarko E."/>
            <person name="Jarju S."/>
            <person name="Secka A."/>
            <person name="Antonio M."/>
            <person name="Oren A."/>
            <person name="Chaudhuri R.R."/>
            <person name="La Ragione R."/>
            <person name="Hildebrand F."/>
            <person name="Pallen M.J."/>
        </authorList>
    </citation>
    <scope>NUCLEOTIDE SEQUENCE</scope>
    <source>
        <strain evidence="1">B3-1481</strain>
    </source>
</reference>
<evidence type="ECO:0000313" key="2">
    <source>
        <dbReference type="Proteomes" id="UP000823769"/>
    </source>
</evidence>
<dbReference type="AlphaFoldDB" id="A0A9D9IYH8"/>
<evidence type="ECO:0000313" key="1">
    <source>
        <dbReference type="EMBL" id="MBO8480501.1"/>
    </source>
</evidence>
<accession>A0A9D9IYH8</accession>
<dbReference type="Proteomes" id="UP000823769">
    <property type="component" value="Unassembled WGS sequence"/>
</dbReference>
<gene>
    <name evidence="1" type="ORF">IAB76_05280</name>
</gene>
<reference evidence="1" key="1">
    <citation type="submission" date="2020-10" db="EMBL/GenBank/DDBJ databases">
        <authorList>
            <person name="Gilroy R."/>
        </authorList>
    </citation>
    <scope>NUCLEOTIDE SEQUENCE</scope>
    <source>
        <strain evidence="1">B3-1481</strain>
    </source>
</reference>
<dbReference type="Pfam" id="PF16125">
    <property type="entry name" value="DUF4837"/>
    <property type="match status" value="1"/>
</dbReference>
<dbReference type="InterPro" id="IPR032286">
    <property type="entry name" value="DUF4837"/>
</dbReference>
<name>A0A9D9IYH8_9BACT</name>
<dbReference type="EMBL" id="JADILW010000074">
    <property type="protein sequence ID" value="MBO8480501.1"/>
    <property type="molecule type" value="Genomic_DNA"/>
</dbReference>
<proteinExistence type="predicted"/>
<comment type="caution">
    <text evidence="1">The sequence shown here is derived from an EMBL/GenBank/DDBJ whole genome shotgun (WGS) entry which is preliminary data.</text>
</comment>
<organism evidence="1 2">
    <name type="scientific">Candidatus Cryptobacteroides avistercoris</name>
    <dbReference type="NCBI Taxonomy" id="2840758"/>
    <lineage>
        <taxon>Bacteria</taxon>
        <taxon>Pseudomonadati</taxon>
        <taxon>Bacteroidota</taxon>
        <taxon>Bacteroidia</taxon>
        <taxon>Bacteroidales</taxon>
        <taxon>Candidatus Cryptobacteroides</taxon>
    </lineage>
</organism>